<protein>
    <recommendedName>
        <fullName evidence="4">Calmodulin</fullName>
    </recommendedName>
</protein>
<comment type="caution">
    <text evidence="2">The sequence shown here is derived from an EMBL/GenBank/DDBJ whole genome shotgun (WGS) entry which is preliminary data.</text>
</comment>
<dbReference type="Proteomes" id="UP001516023">
    <property type="component" value="Unassembled WGS sequence"/>
</dbReference>
<sequence length="1823" mass="200353">MSGSTTHTAILQCTSLRGHSCPHKSSPSIARPTRPIETLASSRLTPSKKVFAVSLRLRVRSVFSSTMSSVFSRAQVRSANAVVPTIGRLSYLPARTWNLPRPGSLSSALRQFTRSCHGSSSLALAIPHTGPLSHSSVSTTSGLTSTPTRVLSPPSLITLHKPSSADAATLDSSFKKSLSNAKRILALANNNLFARFYVITPHKRIRPIFQPQRCTLTDPDAGIELEYLVGHSSNDPRFLKAEYTPLEVAGTYVCLVDTASADVPACYRSGPAFTAADITGTHALDLREGTTYKAVHLPLSLPIPYGVNDTAKGMVTESTMDILDTTVANGAFWARCLLAHDTARFDELVRCTADGIGKVANRLILPRLHSGQSWGQPSSCKLTPVGEDEEDEAKPAIDTLSARLLEISDLPTCSVIPPATVATSRGDLDDLDLAIIGNATLPVPRKTGATAPESIQKDTPLNERLRNRAKLANLGWDRIAESLHLPTLTENGEWLYCSPDRAGINEAMANMFANIPEAISQSTDFLHREVDLPRHDPLVYAQYASSYYEVSTMQSIELTGESKKRFRFFYLVPDSKSLAEERESASYDREAEELLGEAMTNLSKVNTTITMSTAINTVYHLRCTSRTSVLSSKPSLLATCPSRTSTRPPCSSSPGPSRCTSRRPPCALSEKSNQPHKPLVLWAVQMLDQLSILLTHPLRHTKNTYLLANDRIAEIATDKFVEAFELLDNCVSMLRKFECGTGTIPSCPLLQADEAKTTKSKLDKSAKRATSIDNAGTGLVTPDPKRLRTGRPGDSTPSADDLSGTRVHWVRHDADRQRATPLSASVQPVIVSWSALIDKTPALDWNGKVVEPAKVSARTARLSASTLSSATAGKLTKSYPRVRPAPSRPLATPAPVHQTAPVGKPPSQPTPQAPINRGHLSATPALCTRPRISSTKDMHHLEEFNKKYLGHQDFDPTAASLGKSFYDHYLSLSAVGNDTGNTDAPPRRPPVPSTLHRSSFGRPSTNHSFHQAACFETTYVLVLKSGYFEPTDILALHRCHPLLSHLLCACMHLHKHDFLWLSEYNLDWATQESLGTRKAYAFLACLLHYNLSVADVIQFLGNNYTGAYHNIAEIVVSLRTHGIAETLIADYSRVMTVGCPNHFNASTTRDNALLYWRKGNHPSIRAKLGQVMATMNKEERNNYVVYVPHWLWRFVPHCFITPQHILEKPGKKDRQIFDASRKYDWDSVPVNAMTSTPLGLELSCEFGAVCENILVRAYNLRLSYPNDDIVVHANDVKSCFRQIKHHPDVAGAFSYILADYLFFQIGLAFCADFSPANWEAVRRAQSALAERLFFDTSLVHKHRAVLDKIKWCRSLSGTKRTRFTQASCDALNQGVRDASGTPRPTPHGVYVDDDVYLDVADTCRLEQAIASSIEAIFLLLGDSDIARRQDPISWDKLHELHVAPVNRILGLTLNLRELTAGTPPDFVSATISLLRTTWGPHRRSFKAKEAEELTGSSITSHSAPWLKFLLGNIYVSIAGALRLNNSHLIRTSQRFRDALRIIRTAAASPSGVAKRAFHTGATARSVHGCPLLHHIGGELRRDLRLIERALSSSGCPTSCPIAYLIPRIPFGTARSDSSLSAAGGYCPEAKFWWYLEWPAEVRARTLKYITTRDNPALISINSLEYAAQLITMMGCHLHHLETRATRGDPNPLYRLECDNTAGESWLTRGCTSSATGRDLARLQAALLLDQGAGYRFRRVDTKTNVIADGISRIPCKTSQTHEFSLLLTQAPSLLGCRRFLPNADLTSSIVDVLLRTDCLDPLTASKQLLIDPGRFTSSLGATT</sequence>
<proteinExistence type="predicted"/>
<reference evidence="2 3" key="1">
    <citation type="journal article" date="2020" name="G3 (Bethesda)">
        <title>Improved Reference Genome for Cyclotella cryptica CCMP332, a Model for Cell Wall Morphogenesis, Salinity Adaptation, and Lipid Production in Diatoms (Bacillariophyta).</title>
        <authorList>
            <person name="Roberts W.R."/>
            <person name="Downey K.M."/>
            <person name="Ruck E.C."/>
            <person name="Traller J.C."/>
            <person name="Alverson A.J."/>
        </authorList>
    </citation>
    <scope>NUCLEOTIDE SEQUENCE [LARGE SCALE GENOMIC DNA]</scope>
    <source>
        <strain evidence="2 3">CCMP332</strain>
    </source>
</reference>
<evidence type="ECO:0000256" key="1">
    <source>
        <dbReference type="SAM" id="MobiDB-lite"/>
    </source>
</evidence>
<evidence type="ECO:0000313" key="3">
    <source>
        <dbReference type="Proteomes" id="UP001516023"/>
    </source>
</evidence>
<dbReference type="EMBL" id="JABMIG020000011">
    <property type="protein sequence ID" value="KAL3803843.1"/>
    <property type="molecule type" value="Genomic_DNA"/>
</dbReference>
<organism evidence="2 3">
    <name type="scientific">Cyclotella cryptica</name>
    <dbReference type="NCBI Taxonomy" id="29204"/>
    <lineage>
        <taxon>Eukaryota</taxon>
        <taxon>Sar</taxon>
        <taxon>Stramenopiles</taxon>
        <taxon>Ochrophyta</taxon>
        <taxon>Bacillariophyta</taxon>
        <taxon>Coscinodiscophyceae</taxon>
        <taxon>Thalassiosirophycidae</taxon>
        <taxon>Stephanodiscales</taxon>
        <taxon>Stephanodiscaceae</taxon>
        <taxon>Cyclotella</taxon>
    </lineage>
</organism>
<feature type="compositionally biased region" description="Low complexity" evidence="1">
    <location>
        <begin position="642"/>
        <end position="666"/>
    </location>
</feature>
<feature type="region of interest" description="Disordered" evidence="1">
    <location>
        <begin position="759"/>
        <end position="805"/>
    </location>
</feature>
<name>A0ABD3QUG7_9STRA</name>
<feature type="compositionally biased region" description="Polar residues" evidence="1">
    <location>
        <begin position="995"/>
        <end position="1004"/>
    </location>
</feature>
<feature type="compositionally biased region" description="Pro residues" evidence="1">
    <location>
        <begin position="903"/>
        <end position="912"/>
    </location>
</feature>
<feature type="region of interest" description="Disordered" evidence="1">
    <location>
        <begin position="642"/>
        <end position="673"/>
    </location>
</feature>
<gene>
    <name evidence="2" type="ORF">HJC23_004005</name>
</gene>
<feature type="compositionally biased region" description="Low complexity" evidence="1">
    <location>
        <begin position="863"/>
        <end position="872"/>
    </location>
</feature>
<feature type="region of interest" description="Disordered" evidence="1">
    <location>
        <begin position="977"/>
        <end position="1004"/>
    </location>
</feature>
<feature type="region of interest" description="Disordered" evidence="1">
    <location>
        <begin position="863"/>
        <end position="934"/>
    </location>
</feature>
<keyword evidence="3" id="KW-1185">Reference proteome</keyword>
<evidence type="ECO:0000313" key="2">
    <source>
        <dbReference type="EMBL" id="KAL3803843.1"/>
    </source>
</evidence>
<evidence type="ECO:0008006" key="4">
    <source>
        <dbReference type="Google" id="ProtNLM"/>
    </source>
</evidence>
<accession>A0ABD3QUG7</accession>